<reference evidence="2" key="1">
    <citation type="submission" date="2019-12" db="EMBL/GenBank/DDBJ databases">
        <title>Comparative genomics gives insights into the taxonomy of the Azoarcus-Aromatoleum group and reveals separate origins of nif in the plant-associated Azoarcus and non-plant-associated Aromatoleum sub-groups.</title>
        <authorList>
            <person name="Lafos M."/>
            <person name="Maluk M."/>
            <person name="Batista M."/>
            <person name="Junghare M."/>
            <person name="Carmona M."/>
            <person name="Faoro H."/>
            <person name="Cruz L.M."/>
            <person name="Battistoni F."/>
            <person name="De Souza E."/>
            <person name="Pedrosa F."/>
            <person name="Chen W.-M."/>
            <person name="Poole P.S."/>
            <person name="Dixon R.A."/>
            <person name="James E.K."/>
        </authorList>
    </citation>
    <scope>NUCLEOTIDE SEQUENCE</scope>
    <source>
        <strain evidence="2">LuFRes1</strain>
    </source>
</reference>
<name>A0ABX1PLZ8_9RHOO</name>
<organism evidence="2 3">
    <name type="scientific">Aromatoleum anaerobium</name>
    <dbReference type="NCBI Taxonomy" id="182180"/>
    <lineage>
        <taxon>Bacteria</taxon>
        <taxon>Pseudomonadati</taxon>
        <taxon>Pseudomonadota</taxon>
        <taxon>Betaproteobacteria</taxon>
        <taxon>Rhodocyclales</taxon>
        <taxon>Rhodocyclaceae</taxon>
        <taxon>Aromatoleum</taxon>
    </lineage>
</organism>
<accession>A0ABX1PLZ8</accession>
<gene>
    <name evidence="2" type="ORF">GO606_12835</name>
</gene>
<protein>
    <submittedName>
        <fullName evidence="2">Uncharacterized protein</fullName>
    </submittedName>
</protein>
<feature type="region of interest" description="Disordered" evidence="1">
    <location>
        <begin position="64"/>
        <end position="96"/>
    </location>
</feature>
<evidence type="ECO:0000313" key="2">
    <source>
        <dbReference type="EMBL" id="NMG25589.1"/>
    </source>
</evidence>
<keyword evidence="3" id="KW-1185">Reference proteome</keyword>
<proteinExistence type="predicted"/>
<evidence type="ECO:0000256" key="1">
    <source>
        <dbReference type="SAM" id="MobiDB-lite"/>
    </source>
</evidence>
<dbReference type="Proteomes" id="UP000615989">
    <property type="component" value="Unassembled WGS sequence"/>
</dbReference>
<sequence>MNRVIRLDEYRKEHSRPADAQRELWACGVCGEHVWTMTTSGRMCCARCNTLAANLRGVEQDVANGVHADTQGPATQPDDRPQTTASGQWWWGWGLQ</sequence>
<dbReference type="RefSeq" id="WP_169118942.1">
    <property type="nucleotide sequence ID" value="NZ_WTVG02000039.1"/>
</dbReference>
<comment type="caution">
    <text evidence="2">The sequence shown here is derived from an EMBL/GenBank/DDBJ whole genome shotgun (WGS) entry which is preliminary data.</text>
</comment>
<dbReference type="EMBL" id="WTVG01000036">
    <property type="protein sequence ID" value="NMG25589.1"/>
    <property type="molecule type" value="Genomic_DNA"/>
</dbReference>
<evidence type="ECO:0000313" key="3">
    <source>
        <dbReference type="Proteomes" id="UP000615989"/>
    </source>
</evidence>